<evidence type="ECO:0000313" key="3">
    <source>
        <dbReference type="EMBL" id="GJD51152.1"/>
    </source>
</evidence>
<sequence length="62" mass="6267">MTQSDTNGAAAGVPAPPRVPGGSRLRSAAMVLTLAVGIPAVLAWFGLVGWGVLWLARNALAL</sequence>
<keyword evidence="2" id="KW-0472">Membrane</keyword>
<accession>A0ABQ4R123</accession>
<protein>
    <recommendedName>
        <fullName evidence="5">Phosphatidate cytidylyltransferase</fullName>
    </recommendedName>
</protein>
<proteinExistence type="predicted"/>
<keyword evidence="2" id="KW-1133">Transmembrane helix</keyword>
<evidence type="ECO:0008006" key="5">
    <source>
        <dbReference type="Google" id="ProtNLM"/>
    </source>
</evidence>
<dbReference type="RefSeq" id="WP_128566265.1">
    <property type="nucleotide sequence ID" value="NZ_BPQH01000012.1"/>
</dbReference>
<dbReference type="EMBL" id="BPQH01000012">
    <property type="protein sequence ID" value="GJD51152.1"/>
    <property type="molecule type" value="Genomic_DNA"/>
</dbReference>
<evidence type="ECO:0000256" key="1">
    <source>
        <dbReference type="SAM" id="MobiDB-lite"/>
    </source>
</evidence>
<reference evidence="3" key="2">
    <citation type="submission" date="2021-08" db="EMBL/GenBank/DDBJ databases">
        <authorList>
            <person name="Tani A."/>
            <person name="Ola A."/>
            <person name="Ogura Y."/>
            <person name="Katsura K."/>
            <person name="Hayashi T."/>
        </authorList>
    </citation>
    <scope>NUCLEOTIDE SEQUENCE</scope>
    <source>
        <strain evidence="3">KCTC 52305</strain>
    </source>
</reference>
<feature type="transmembrane region" description="Helical" evidence="2">
    <location>
        <begin position="28"/>
        <end position="56"/>
    </location>
</feature>
<name>A0ABQ4R123_9HYPH</name>
<evidence type="ECO:0000256" key="2">
    <source>
        <dbReference type="SAM" id="Phobius"/>
    </source>
</evidence>
<keyword evidence="4" id="KW-1185">Reference proteome</keyword>
<comment type="caution">
    <text evidence="3">The sequence shown here is derived from an EMBL/GenBank/DDBJ whole genome shotgun (WGS) entry which is preliminary data.</text>
</comment>
<dbReference type="Proteomes" id="UP001055167">
    <property type="component" value="Unassembled WGS sequence"/>
</dbReference>
<gene>
    <name evidence="3" type="ORF">OPKNFCMD_3904</name>
</gene>
<keyword evidence="2" id="KW-0812">Transmembrane</keyword>
<evidence type="ECO:0000313" key="4">
    <source>
        <dbReference type="Proteomes" id="UP001055167"/>
    </source>
</evidence>
<organism evidence="3 4">
    <name type="scientific">Methylobacterium crusticola</name>
    <dbReference type="NCBI Taxonomy" id="1697972"/>
    <lineage>
        <taxon>Bacteria</taxon>
        <taxon>Pseudomonadati</taxon>
        <taxon>Pseudomonadota</taxon>
        <taxon>Alphaproteobacteria</taxon>
        <taxon>Hyphomicrobiales</taxon>
        <taxon>Methylobacteriaceae</taxon>
        <taxon>Methylobacterium</taxon>
    </lineage>
</organism>
<feature type="region of interest" description="Disordered" evidence="1">
    <location>
        <begin position="1"/>
        <end position="21"/>
    </location>
</feature>
<reference evidence="3" key="1">
    <citation type="journal article" date="2021" name="Front. Microbiol.">
        <title>Comprehensive Comparative Genomics and Phenotyping of Methylobacterium Species.</title>
        <authorList>
            <person name="Alessa O."/>
            <person name="Ogura Y."/>
            <person name="Fujitani Y."/>
            <person name="Takami H."/>
            <person name="Hayashi T."/>
            <person name="Sahin N."/>
            <person name="Tani A."/>
        </authorList>
    </citation>
    <scope>NUCLEOTIDE SEQUENCE</scope>
    <source>
        <strain evidence="3">KCTC 52305</strain>
    </source>
</reference>